<dbReference type="AlphaFoldDB" id="A0A371CH87"/>
<dbReference type="EMBL" id="KZ857706">
    <property type="protein sequence ID" value="RDX39634.1"/>
    <property type="molecule type" value="Genomic_DNA"/>
</dbReference>
<dbReference type="OrthoDB" id="2754196at2759"/>
<protein>
    <recommendedName>
        <fullName evidence="2">F-box domain-containing protein</fullName>
    </recommendedName>
</protein>
<dbReference type="Proteomes" id="UP000256964">
    <property type="component" value="Unassembled WGS sequence"/>
</dbReference>
<evidence type="ECO:0000256" key="1">
    <source>
        <dbReference type="SAM" id="MobiDB-lite"/>
    </source>
</evidence>
<evidence type="ECO:0000313" key="4">
    <source>
        <dbReference type="Proteomes" id="UP000256964"/>
    </source>
</evidence>
<dbReference type="SUPFAM" id="SSF52047">
    <property type="entry name" value="RNI-like"/>
    <property type="match status" value="1"/>
</dbReference>
<sequence>MSSPRFVFRHPQNDQDGPNDVPSANRVPNEVLIIIFTLVLLSEPRDATYRLHCRKSARVIVSTLFRLTHVCQRWREVITGLPHFWTRMDGISIPLKTSMSRSQTLPLSLFVRKWWKRYLKLMADEGHRVERLDLAITSVAGDIVSLFRFVPTVLECLTISYSNTPTPSRMRPNVSDVQLFNGPSANLKALAISTITDWFPSNQFPALTHLYLSFFHFVDRTTSRHLLLLLSGTPKLKYLHVDHLVGVDRDWRNPISLASLRSIVFQYGSPQAGASLLTHIQLSQSTLVRVDRFIQGEPFSIYLPRVTDSAIRLEVGAHFGVVRIVAEGRESGLWVQGEFSSLGGSITWLHQMLSNLPLHRLTHLRIFIPWGTREVLRILSQMESLAELEMNFYTMAQAHLVCVAMCSDEPCLCPILRSINFDICIDIEPDVHQIEPDDFHRMLADRARNGHPICRISVRLYAEWENVASEDFARRFPAWAHDDVLEVHLGDSSQQPHLFDTFWEVREAERYWDLEDAARAYSMLPWRLQR</sequence>
<proteinExistence type="predicted"/>
<dbReference type="InterPro" id="IPR001810">
    <property type="entry name" value="F-box_dom"/>
</dbReference>
<accession>A0A371CH87</accession>
<dbReference type="Gene3D" id="1.20.1280.50">
    <property type="match status" value="1"/>
</dbReference>
<dbReference type="Pfam" id="PF12937">
    <property type="entry name" value="F-box-like"/>
    <property type="match status" value="1"/>
</dbReference>
<gene>
    <name evidence="3" type="ORF">OH76DRAFT_1490956</name>
</gene>
<reference evidence="3 4" key="1">
    <citation type="journal article" date="2018" name="Biotechnol. Biofuels">
        <title>Integrative visual omics of the white-rot fungus Polyporus brumalis exposes the biotechnological potential of its oxidative enzymes for delignifying raw plant biomass.</title>
        <authorList>
            <person name="Miyauchi S."/>
            <person name="Rancon A."/>
            <person name="Drula E."/>
            <person name="Hage H."/>
            <person name="Chaduli D."/>
            <person name="Favel A."/>
            <person name="Grisel S."/>
            <person name="Henrissat B."/>
            <person name="Herpoel-Gimbert I."/>
            <person name="Ruiz-Duenas F.J."/>
            <person name="Chevret D."/>
            <person name="Hainaut M."/>
            <person name="Lin J."/>
            <person name="Wang M."/>
            <person name="Pangilinan J."/>
            <person name="Lipzen A."/>
            <person name="Lesage-Meessen L."/>
            <person name="Navarro D."/>
            <person name="Riley R."/>
            <person name="Grigoriev I.V."/>
            <person name="Zhou S."/>
            <person name="Raouche S."/>
            <person name="Rosso M.N."/>
        </authorList>
    </citation>
    <scope>NUCLEOTIDE SEQUENCE [LARGE SCALE GENOMIC DNA]</scope>
    <source>
        <strain evidence="3 4">BRFM 1820</strain>
    </source>
</reference>
<feature type="domain" description="F-box" evidence="2">
    <location>
        <begin position="26"/>
        <end position="88"/>
    </location>
</feature>
<name>A0A371CH87_9APHY</name>
<organism evidence="3 4">
    <name type="scientific">Lentinus brumalis</name>
    <dbReference type="NCBI Taxonomy" id="2498619"/>
    <lineage>
        <taxon>Eukaryota</taxon>
        <taxon>Fungi</taxon>
        <taxon>Dikarya</taxon>
        <taxon>Basidiomycota</taxon>
        <taxon>Agaricomycotina</taxon>
        <taxon>Agaricomycetes</taxon>
        <taxon>Polyporales</taxon>
        <taxon>Polyporaceae</taxon>
        <taxon>Lentinus</taxon>
    </lineage>
</organism>
<keyword evidence="4" id="KW-1185">Reference proteome</keyword>
<evidence type="ECO:0000259" key="2">
    <source>
        <dbReference type="Pfam" id="PF12937"/>
    </source>
</evidence>
<evidence type="ECO:0000313" key="3">
    <source>
        <dbReference type="EMBL" id="RDX39634.1"/>
    </source>
</evidence>
<feature type="region of interest" description="Disordered" evidence="1">
    <location>
        <begin position="1"/>
        <end position="24"/>
    </location>
</feature>